<gene>
    <name evidence="1" type="ORF">ENT52_07535</name>
</gene>
<dbReference type="EMBL" id="DSYZ01000140">
    <property type="protein sequence ID" value="HGT83557.1"/>
    <property type="molecule type" value="Genomic_DNA"/>
</dbReference>
<dbReference type="AlphaFoldDB" id="A0A7J3M3K3"/>
<name>A0A7J3M3K3_ARCFL</name>
<comment type="caution">
    <text evidence="1">The sequence shown here is derived from an EMBL/GenBank/DDBJ whole genome shotgun (WGS) entry which is preliminary data.</text>
</comment>
<reference evidence="1" key="1">
    <citation type="journal article" date="2020" name="mSystems">
        <title>Genome- and Community-Level Interaction Insights into Carbon Utilization and Element Cycling Functions of Hydrothermarchaeota in Hydrothermal Sediment.</title>
        <authorList>
            <person name="Zhou Z."/>
            <person name="Liu Y."/>
            <person name="Xu W."/>
            <person name="Pan J."/>
            <person name="Luo Z.H."/>
            <person name="Li M."/>
        </authorList>
    </citation>
    <scope>NUCLEOTIDE SEQUENCE [LARGE SCALE GENOMIC DNA]</scope>
    <source>
        <strain evidence="1">SpSt-587</strain>
    </source>
</reference>
<evidence type="ECO:0000313" key="1">
    <source>
        <dbReference type="EMBL" id="HGT83557.1"/>
    </source>
</evidence>
<accession>A0A7J3M3K3</accession>
<organism evidence="1">
    <name type="scientific">Archaeoglobus fulgidus</name>
    <dbReference type="NCBI Taxonomy" id="2234"/>
    <lineage>
        <taxon>Archaea</taxon>
        <taxon>Methanobacteriati</taxon>
        <taxon>Methanobacteriota</taxon>
        <taxon>Archaeoglobi</taxon>
        <taxon>Archaeoglobales</taxon>
        <taxon>Archaeoglobaceae</taxon>
        <taxon>Archaeoglobus</taxon>
    </lineage>
</organism>
<protein>
    <submittedName>
        <fullName evidence="1">Uncharacterized protein</fullName>
    </submittedName>
</protein>
<proteinExistence type="predicted"/>
<sequence>MDLVCPMCGCAMEIIREEKGAFKRRFSEFEMKILVIRCPKCEKIGLLRLVPALQMENLEFPYEGSL</sequence>